<proteinExistence type="predicted"/>
<evidence type="ECO:0000256" key="6">
    <source>
        <dbReference type="SAM" id="Phobius"/>
    </source>
</evidence>
<feature type="transmembrane region" description="Helical" evidence="6">
    <location>
        <begin position="429"/>
        <end position="448"/>
    </location>
</feature>
<evidence type="ECO:0000256" key="4">
    <source>
        <dbReference type="ARBA" id="ARBA00022989"/>
    </source>
</evidence>
<gene>
    <name evidence="7" type="ORF">DOK78_003147</name>
</gene>
<feature type="transmembrane region" description="Helical" evidence="6">
    <location>
        <begin position="220"/>
        <end position="238"/>
    </location>
</feature>
<dbReference type="PANTHER" id="PTHR43243:SF4">
    <property type="entry name" value="CATIONIC AMINO ACID TRANSPORTER 4"/>
    <property type="match status" value="1"/>
</dbReference>
<dbReference type="Gene3D" id="1.20.1740.10">
    <property type="entry name" value="Amino acid/polyamine transporter I"/>
    <property type="match status" value="1"/>
</dbReference>
<comment type="subcellular location">
    <subcellularLocation>
        <location evidence="1">Membrane</location>
        <topology evidence="1">Multi-pass membrane protein</topology>
    </subcellularLocation>
</comment>
<evidence type="ECO:0000256" key="5">
    <source>
        <dbReference type="ARBA" id="ARBA00023136"/>
    </source>
</evidence>
<evidence type="ECO:0000256" key="1">
    <source>
        <dbReference type="ARBA" id="ARBA00004141"/>
    </source>
</evidence>
<feature type="transmembrane region" description="Helical" evidence="6">
    <location>
        <begin position="180"/>
        <end position="200"/>
    </location>
</feature>
<dbReference type="InterPro" id="IPR002293">
    <property type="entry name" value="AA/rel_permease1"/>
</dbReference>
<keyword evidence="4 6" id="KW-1133">Transmembrane helix</keyword>
<organism evidence="7 8">
    <name type="scientific">Candidatus Enterococcus lowellii</name>
    <dbReference type="NCBI Taxonomy" id="2230877"/>
    <lineage>
        <taxon>Bacteria</taxon>
        <taxon>Bacillati</taxon>
        <taxon>Bacillota</taxon>
        <taxon>Bacilli</taxon>
        <taxon>Lactobacillales</taxon>
        <taxon>Enterococcaceae</taxon>
        <taxon>Enterococcus</taxon>
    </lineage>
</organism>
<reference evidence="7 8" key="2">
    <citation type="submission" date="2024-03" db="EMBL/GenBank/DDBJ databases">
        <title>The Genome Sequence of Enterococcus sp. DIV2402.</title>
        <authorList>
            <consortium name="The Broad Institute Genomics Platform"/>
            <consortium name="The Broad Institute Microbial Omics Core"/>
            <consortium name="The Broad Institute Genomic Center for Infectious Diseases"/>
            <person name="Earl A."/>
            <person name="Manson A."/>
            <person name="Gilmore M."/>
            <person name="Schwartman J."/>
            <person name="Shea T."/>
            <person name="Abouelleil A."/>
            <person name="Cao P."/>
            <person name="Chapman S."/>
            <person name="Cusick C."/>
            <person name="Young S."/>
            <person name="Neafsey D."/>
            <person name="Nusbaum C."/>
            <person name="Birren B."/>
        </authorList>
    </citation>
    <scope>NUCLEOTIDE SEQUENCE [LARGE SCALE GENOMIC DNA]</scope>
    <source>
        <strain evidence="7 8">DIV2402</strain>
    </source>
</reference>
<evidence type="ECO:0000256" key="3">
    <source>
        <dbReference type="ARBA" id="ARBA00022692"/>
    </source>
</evidence>
<dbReference type="EMBL" id="CP147251">
    <property type="protein sequence ID" value="WYJ78490.1"/>
    <property type="molecule type" value="Genomic_DNA"/>
</dbReference>
<accession>A0ABZ2SRT9</accession>
<dbReference type="Proteomes" id="UP000664701">
    <property type="component" value="Chromosome"/>
</dbReference>
<keyword evidence="3 6" id="KW-0812">Transmembrane</keyword>
<evidence type="ECO:0000313" key="7">
    <source>
        <dbReference type="EMBL" id="WYJ78490.1"/>
    </source>
</evidence>
<feature type="transmembrane region" description="Helical" evidence="6">
    <location>
        <begin position="403"/>
        <end position="423"/>
    </location>
</feature>
<dbReference type="PANTHER" id="PTHR43243">
    <property type="entry name" value="INNER MEMBRANE TRANSPORTER YGJI-RELATED"/>
    <property type="match status" value="1"/>
</dbReference>
<feature type="transmembrane region" description="Helical" evidence="6">
    <location>
        <begin position="375"/>
        <end position="391"/>
    </location>
</feature>
<keyword evidence="2" id="KW-0813">Transport</keyword>
<reference evidence="7 8" key="1">
    <citation type="submission" date="2021-03" db="EMBL/GenBank/DDBJ databases">
        <authorList>
            <person name="Gilmore M.S."/>
            <person name="Schwartzman J."/>
            <person name="Van Tyne D."/>
            <person name="Martin M."/>
            <person name="Earl A.M."/>
            <person name="Manson A.L."/>
            <person name="Straub T."/>
            <person name="Salamzade R."/>
            <person name="Saavedra J."/>
            <person name="Lebreton F."/>
            <person name="Prichula J."/>
            <person name="Schaufler K."/>
            <person name="Gaca A."/>
            <person name="Sgardioli B."/>
            <person name="Wagenaar J."/>
            <person name="Strong T."/>
        </authorList>
    </citation>
    <scope>NUCLEOTIDE SEQUENCE [LARGE SCALE GENOMIC DNA]</scope>
    <source>
        <strain evidence="7 8">DIV2402</strain>
    </source>
</reference>
<name>A0ABZ2SRT9_9ENTE</name>
<feature type="transmembrane region" description="Helical" evidence="6">
    <location>
        <begin position="348"/>
        <end position="369"/>
    </location>
</feature>
<feature type="transmembrane region" description="Helical" evidence="6">
    <location>
        <begin position="21"/>
        <end position="42"/>
    </location>
</feature>
<keyword evidence="8" id="KW-1185">Reference proteome</keyword>
<dbReference type="RefSeq" id="WP_207871604.1">
    <property type="nucleotide sequence ID" value="NZ_CP147251.1"/>
</dbReference>
<dbReference type="Pfam" id="PF13520">
    <property type="entry name" value="AA_permease_2"/>
    <property type="match status" value="1"/>
</dbReference>
<keyword evidence="5 6" id="KW-0472">Membrane</keyword>
<feature type="transmembrane region" description="Helical" evidence="6">
    <location>
        <begin position="54"/>
        <end position="76"/>
    </location>
</feature>
<feature type="transmembrane region" description="Helical" evidence="6">
    <location>
        <begin position="295"/>
        <end position="319"/>
    </location>
</feature>
<dbReference type="PIRSF" id="PIRSF006060">
    <property type="entry name" value="AA_transporter"/>
    <property type="match status" value="1"/>
</dbReference>
<protein>
    <submittedName>
        <fullName evidence="7">APA family basic amino acid/polyamine antiporter</fullName>
    </submittedName>
</protein>
<feature type="transmembrane region" description="Helical" evidence="6">
    <location>
        <begin position="150"/>
        <end position="168"/>
    </location>
</feature>
<feature type="transmembrane region" description="Helical" evidence="6">
    <location>
        <begin position="88"/>
        <end position="107"/>
    </location>
</feature>
<evidence type="ECO:0000256" key="2">
    <source>
        <dbReference type="ARBA" id="ARBA00022448"/>
    </source>
</evidence>
<feature type="transmembrane region" description="Helical" evidence="6">
    <location>
        <begin position="250"/>
        <end position="275"/>
    </location>
</feature>
<evidence type="ECO:0000313" key="8">
    <source>
        <dbReference type="Proteomes" id="UP000664701"/>
    </source>
</evidence>
<sequence length="458" mass="49681">MKIFRKKSVNKQVVSYLTKELTLKDLIMLGIGAVIGTGIFVVTGQASANYAGPALSVSFIVAAIVVILSGLCFAEFASRVPISGGPYGYMYVVFGELSAWMAGWFLICEYMLAVSSVASGWSGYLQGFLGSINLSLPKALTASYNPQEGTYIDLIAALVVVFITLWVTQEAKKALRLNNLMVWVKFGIIILFIVVGVFYVDPTNWQPFMPNGMKGIMDGAALVFFAFLGFDAISMAAEEVKNPQKDIPKGIIGAIVIATLLYITVTMILTGIVPFEQLGIGDPVAFAMRYVNQGVVGSIISVGAILTLLTVTISMLYSLARLIYAISKDGLLPSFLQKIDEKRRTPKNATYVAGGIALFFAAAFPLTILAELTNISALACLVMMSLGILRLRKQLGSPKKGEFQVPFVPLLPIISVISCVFLMTRFSAVTWIVFGITIALGLLIYFVYGYQHSHLNKK</sequence>